<dbReference type="AlphaFoldDB" id="A0A2V5K557"/>
<evidence type="ECO:0000313" key="2">
    <source>
        <dbReference type="EMBL" id="PYI53872.1"/>
    </source>
</evidence>
<feature type="transmembrane region" description="Helical" evidence="1">
    <location>
        <begin position="76"/>
        <end position="93"/>
    </location>
</feature>
<keyword evidence="1" id="KW-0812">Transmembrane</keyword>
<keyword evidence="3" id="KW-1185">Reference proteome</keyword>
<accession>A0A2V5K557</accession>
<keyword evidence="1" id="KW-1133">Transmembrane helix</keyword>
<organism evidence="2 3">
    <name type="scientific">Paenibacillus flagellatus</name>
    <dbReference type="NCBI Taxonomy" id="2211139"/>
    <lineage>
        <taxon>Bacteria</taxon>
        <taxon>Bacillati</taxon>
        <taxon>Bacillota</taxon>
        <taxon>Bacilli</taxon>
        <taxon>Bacillales</taxon>
        <taxon>Paenibacillaceae</taxon>
        <taxon>Paenibacillus</taxon>
    </lineage>
</organism>
<name>A0A2V5K557_9BACL</name>
<evidence type="ECO:0000256" key="1">
    <source>
        <dbReference type="SAM" id="Phobius"/>
    </source>
</evidence>
<feature type="transmembrane region" description="Helical" evidence="1">
    <location>
        <begin position="100"/>
        <end position="122"/>
    </location>
</feature>
<reference evidence="2 3" key="1">
    <citation type="submission" date="2018-05" db="EMBL/GenBank/DDBJ databases">
        <title>Paenibacillus flagellatus sp. nov., isolated from selenium mineral soil.</title>
        <authorList>
            <person name="Dai X."/>
        </authorList>
    </citation>
    <scope>NUCLEOTIDE SEQUENCE [LARGE SCALE GENOMIC DNA]</scope>
    <source>
        <strain evidence="2 3">DXL2</strain>
    </source>
</reference>
<dbReference type="RefSeq" id="WP_110840858.1">
    <property type="nucleotide sequence ID" value="NZ_QJVJ01000006.1"/>
</dbReference>
<sequence length="171" mass="20062">MIWPQRFDANEWFLLSALAVMAVLFFVMPRRFPKSVTIVFLALGVGIPMYADFLIAPKPFDLYDVNDTGNYELFEILFYFVYAPFAYFFVYFFDRWNVRGLGIAGYVVVWSAFAVAFEALAARLHVFHYKGWTLGYSSLVYLVVQSLYLAFYYRIKRTYAATKRESAPEWK</sequence>
<comment type="caution">
    <text evidence="2">The sequence shown here is derived from an EMBL/GenBank/DDBJ whole genome shotgun (WGS) entry which is preliminary data.</text>
</comment>
<gene>
    <name evidence="2" type="ORF">DLM86_15055</name>
</gene>
<feature type="transmembrane region" description="Helical" evidence="1">
    <location>
        <begin position="134"/>
        <end position="155"/>
    </location>
</feature>
<dbReference type="EMBL" id="QJVJ01000006">
    <property type="protein sequence ID" value="PYI53872.1"/>
    <property type="molecule type" value="Genomic_DNA"/>
</dbReference>
<proteinExistence type="predicted"/>
<protein>
    <submittedName>
        <fullName evidence="2">Uncharacterized protein</fullName>
    </submittedName>
</protein>
<feature type="transmembrane region" description="Helical" evidence="1">
    <location>
        <begin position="12"/>
        <end position="29"/>
    </location>
</feature>
<dbReference type="Proteomes" id="UP000247476">
    <property type="component" value="Unassembled WGS sequence"/>
</dbReference>
<evidence type="ECO:0000313" key="3">
    <source>
        <dbReference type="Proteomes" id="UP000247476"/>
    </source>
</evidence>
<dbReference type="OrthoDB" id="2618234at2"/>
<feature type="transmembrane region" description="Helical" evidence="1">
    <location>
        <begin position="36"/>
        <end position="56"/>
    </location>
</feature>
<keyword evidence="1" id="KW-0472">Membrane</keyword>